<name>A0A4U1GLS6_9SPHI</name>
<evidence type="ECO:0000313" key="4">
    <source>
        <dbReference type="Proteomes" id="UP000309594"/>
    </source>
</evidence>
<dbReference type="AlphaFoldDB" id="A0A4U1GLS6"/>
<evidence type="ECO:0000313" key="3">
    <source>
        <dbReference type="EMBL" id="TKC65345.1"/>
    </source>
</evidence>
<dbReference type="RefSeq" id="WP_136878876.1">
    <property type="nucleotide sequence ID" value="NZ_SWDX01000001.1"/>
</dbReference>
<sequence length="208" mass="21423">MKKILLSLMIASAGLAVKAQETGVKFGVKAGATFATMSITGDTEGEAKSTTGFYVGGTADFGLSSMFSIQPGLTLSNKGFKVNVDGGSITTNLMYIEIPVNAVVNFPVGDGKVFVGAGPYYGMAISGKHKLKGTDEGTSVSMSTDVEFGEDGGFKRGDFGVNFLAGYQLGNGFNIHAGYGLGLSNVSQNSVGGEAKNRVFSVGLGYSF</sequence>
<reference evidence="3 4" key="1">
    <citation type="submission" date="2019-04" db="EMBL/GenBank/DDBJ databases">
        <title>Pedobacter sp. RP-1-16 sp. nov., isolated from Arctic soil.</title>
        <authorList>
            <person name="Dahal R.H."/>
            <person name="Kim D.-U."/>
        </authorList>
    </citation>
    <scope>NUCLEOTIDE SEQUENCE [LARGE SCALE GENOMIC DNA]</scope>
    <source>
        <strain evidence="3 4">RP-1-16</strain>
    </source>
</reference>
<evidence type="ECO:0000256" key="1">
    <source>
        <dbReference type="SAM" id="SignalP"/>
    </source>
</evidence>
<dbReference type="Pfam" id="PF13568">
    <property type="entry name" value="OMP_b-brl_2"/>
    <property type="match status" value="1"/>
</dbReference>
<evidence type="ECO:0000259" key="2">
    <source>
        <dbReference type="Pfam" id="PF13568"/>
    </source>
</evidence>
<keyword evidence="1" id="KW-0732">Signal</keyword>
<accession>A0A4U1GLS6</accession>
<comment type="caution">
    <text evidence="3">The sequence shown here is derived from an EMBL/GenBank/DDBJ whole genome shotgun (WGS) entry which is preliminary data.</text>
</comment>
<feature type="domain" description="Outer membrane protein beta-barrel" evidence="2">
    <location>
        <begin position="19"/>
        <end position="187"/>
    </location>
</feature>
<feature type="chain" id="PRO_5021019897" evidence="1">
    <location>
        <begin position="20"/>
        <end position="208"/>
    </location>
</feature>
<dbReference type="SUPFAM" id="SSF56935">
    <property type="entry name" value="Porins"/>
    <property type="match status" value="1"/>
</dbReference>
<protein>
    <submittedName>
        <fullName evidence="3">PorT family protein</fullName>
    </submittedName>
</protein>
<gene>
    <name evidence="3" type="ORF">FBD94_01970</name>
</gene>
<dbReference type="EMBL" id="SWDX01000001">
    <property type="protein sequence ID" value="TKC65345.1"/>
    <property type="molecule type" value="Genomic_DNA"/>
</dbReference>
<dbReference type="InterPro" id="IPR025665">
    <property type="entry name" value="Beta-barrel_OMP_2"/>
</dbReference>
<feature type="signal peptide" evidence="1">
    <location>
        <begin position="1"/>
        <end position="19"/>
    </location>
</feature>
<proteinExistence type="predicted"/>
<organism evidence="3 4">
    <name type="scientific">Pedobacter hiemivivus</name>
    <dbReference type="NCBI Taxonomy" id="2530454"/>
    <lineage>
        <taxon>Bacteria</taxon>
        <taxon>Pseudomonadati</taxon>
        <taxon>Bacteroidota</taxon>
        <taxon>Sphingobacteriia</taxon>
        <taxon>Sphingobacteriales</taxon>
        <taxon>Sphingobacteriaceae</taxon>
        <taxon>Pedobacter</taxon>
    </lineage>
</organism>
<dbReference type="Proteomes" id="UP000309594">
    <property type="component" value="Unassembled WGS sequence"/>
</dbReference>